<dbReference type="Proteomes" id="UP000266673">
    <property type="component" value="Unassembled WGS sequence"/>
</dbReference>
<reference evidence="2 3" key="1">
    <citation type="submission" date="2018-06" db="EMBL/GenBank/DDBJ databases">
        <title>Comparative genomics reveals the genomic features of Rhizophagus irregularis, R. cerebriforme, R. diaphanum and Gigaspora rosea, and their symbiotic lifestyle signature.</title>
        <authorList>
            <person name="Morin E."/>
            <person name="San Clemente H."/>
            <person name="Chen E.C.H."/>
            <person name="De La Providencia I."/>
            <person name="Hainaut M."/>
            <person name="Kuo A."/>
            <person name="Kohler A."/>
            <person name="Murat C."/>
            <person name="Tang N."/>
            <person name="Roy S."/>
            <person name="Loubradou J."/>
            <person name="Henrissat B."/>
            <person name="Grigoriev I.V."/>
            <person name="Corradi N."/>
            <person name="Roux C."/>
            <person name="Martin F.M."/>
        </authorList>
    </citation>
    <scope>NUCLEOTIDE SEQUENCE [LARGE SCALE GENOMIC DNA]</scope>
    <source>
        <strain evidence="2 3">DAOM 194757</strain>
    </source>
</reference>
<gene>
    <name evidence="2" type="ORF">C2G38_2188847</name>
</gene>
<proteinExistence type="predicted"/>
<name>A0A397V345_9GLOM</name>
<protein>
    <submittedName>
        <fullName evidence="2">Uncharacterized protein</fullName>
    </submittedName>
</protein>
<dbReference type="OrthoDB" id="3257409at2759"/>
<evidence type="ECO:0000313" key="2">
    <source>
        <dbReference type="EMBL" id="RIB16870.1"/>
    </source>
</evidence>
<feature type="region of interest" description="Disordered" evidence="1">
    <location>
        <begin position="54"/>
        <end position="76"/>
    </location>
</feature>
<evidence type="ECO:0000256" key="1">
    <source>
        <dbReference type="SAM" id="MobiDB-lite"/>
    </source>
</evidence>
<evidence type="ECO:0000313" key="3">
    <source>
        <dbReference type="Proteomes" id="UP000266673"/>
    </source>
</evidence>
<dbReference type="EMBL" id="QKWP01000646">
    <property type="protein sequence ID" value="RIB16870.1"/>
    <property type="molecule type" value="Genomic_DNA"/>
</dbReference>
<sequence length="160" mass="18457">MCIPTYTNDTCPLIERCRARQGASNELGEKAIKLEFGEKLDKLELEHRERTNELELENGEGTNVNSDNQDSKLEENSEIENKISEIELSDSIIKGLHLLYVKNKYTLLDWAFKEIMEIFGLSNISLYRLQKIFSNMVLIEPTLVDILKMQYKDLVRAGSQ</sequence>
<keyword evidence="3" id="KW-1185">Reference proteome</keyword>
<comment type="caution">
    <text evidence="2">The sequence shown here is derived from an EMBL/GenBank/DDBJ whole genome shotgun (WGS) entry which is preliminary data.</text>
</comment>
<organism evidence="2 3">
    <name type="scientific">Gigaspora rosea</name>
    <dbReference type="NCBI Taxonomy" id="44941"/>
    <lineage>
        <taxon>Eukaryota</taxon>
        <taxon>Fungi</taxon>
        <taxon>Fungi incertae sedis</taxon>
        <taxon>Mucoromycota</taxon>
        <taxon>Glomeromycotina</taxon>
        <taxon>Glomeromycetes</taxon>
        <taxon>Diversisporales</taxon>
        <taxon>Gigasporaceae</taxon>
        <taxon>Gigaspora</taxon>
    </lineage>
</organism>
<dbReference type="AlphaFoldDB" id="A0A397V345"/>
<dbReference type="STRING" id="44941.A0A397V345"/>
<accession>A0A397V345</accession>